<dbReference type="EMBL" id="QGGQ01000021">
    <property type="protein sequence ID" value="PWK17645.1"/>
    <property type="molecule type" value="Genomic_DNA"/>
</dbReference>
<dbReference type="InterPro" id="IPR036038">
    <property type="entry name" value="Aminotransferase-like"/>
</dbReference>
<dbReference type="EMBL" id="JACWLN010000023">
    <property type="protein sequence ID" value="MBD1263227.1"/>
    <property type="molecule type" value="Genomic_DNA"/>
</dbReference>
<dbReference type="EC" id="2.6.1.42" evidence="5"/>
<proteinExistence type="inferred from homology"/>
<dbReference type="GO" id="GO:0004084">
    <property type="term" value="F:branched-chain-amino-acid transaminase activity"/>
    <property type="evidence" value="ECO:0007669"/>
    <property type="project" value="UniProtKB-EC"/>
</dbReference>
<sequence length="281" mass="32305">MINFNGELLQENSNFLNHENRGLRYGDALFETIRVVNSKIYFWEPHYLRLMSSMRILRMEIPMDFTMEFFEEQILKTLQSNELNQKSARVRLTVFRNNGGFYTPTNNDVSYIIEANELHSTFYSIEDKAYEVDLFKDFYLNPDMLSTLKTNNKILNVVGSVFAEENGLDNCLLLNAQKSVVEALNGNLFWVQGNVIKTPPLSDGCLKGILRNKLIEIIKNLEDYTLLETSISPFELQKADELFITNAIVGIQPITKYRKKEYSNEVAKSLIGKLNASARLG</sequence>
<dbReference type="InterPro" id="IPR043131">
    <property type="entry name" value="BCAT-like_N"/>
</dbReference>
<reference evidence="9 12" key="2">
    <citation type="submission" date="2020-07" db="EMBL/GenBank/DDBJ databases">
        <title>The draft genome sequence of Maribacter polysiphoniae KCTC 22021.</title>
        <authorList>
            <person name="Mu L."/>
        </authorList>
    </citation>
    <scope>NUCLEOTIDE SEQUENCE [LARGE SCALE GENOMIC DNA]</scope>
    <source>
        <strain evidence="9 12">KCTC 22021</strain>
    </source>
</reference>
<dbReference type="Gene3D" id="3.20.10.10">
    <property type="entry name" value="D-amino Acid Aminotransferase, subunit A, domain 2"/>
    <property type="match status" value="1"/>
</dbReference>
<dbReference type="Proteomes" id="UP000245667">
    <property type="component" value="Unassembled WGS sequence"/>
</dbReference>
<comment type="catalytic activity">
    <reaction evidence="6">
        <text>L-valine + 2-oxoglutarate = 3-methyl-2-oxobutanoate + L-glutamate</text>
        <dbReference type="Rhea" id="RHEA:24813"/>
        <dbReference type="ChEBI" id="CHEBI:11851"/>
        <dbReference type="ChEBI" id="CHEBI:16810"/>
        <dbReference type="ChEBI" id="CHEBI:29985"/>
        <dbReference type="ChEBI" id="CHEBI:57762"/>
        <dbReference type="EC" id="2.6.1.42"/>
    </reaction>
</comment>
<comment type="catalytic activity">
    <reaction evidence="8">
        <text>L-leucine + 2-oxoglutarate = 4-methyl-2-oxopentanoate + L-glutamate</text>
        <dbReference type="Rhea" id="RHEA:18321"/>
        <dbReference type="ChEBI" id="CHEBI:16810"/>
        <dbReference type="ChEBI" id="CHEBI:17865"/>
        <dbReference type="ChEBI" id="CHEBI:29985"/>
        <dbReference type="ChEBI" id="CHEBI:57427"/>
        <dbReference type="EC" id="2.6.1.42"/>
    </reaction>
</comment>
<dbReference type="Proteomes" id="UP000651837">
    <property type="component" value="Unassembled WGS sequence"/>
</dbReference>
<organism evidence="10 11">
    <name type="scientific">Maribacter polysiphoniae</name>
    <dbReference type="NCBI Taxonomy" id="429344"/>
    <lineage>
        <taxon>Bacteria</taxon>
        <taxon>Pseudomonadati</taxon>
        <taxon>Bacteroidota</taxon>
        <taxon>Flavobacteriia</taxon>
        <taxon>Flavobacteriales</taxon>
        <taxon>Flavobacteriaceae</taxon>
        <taxon>Maribacter</taxon>
    </lineage>
</organism>
<protein>
    <recommendedName>
        <fullName evidence="5">branched-chain-amino-acid transaminase</fullName>
        <ecNumber evidence="5">2.6.1.42</ecNumber>
    </recommendedName>
</protein>
<dbReference type="Pfam" id="PF01063">
    <property type="entry name" value="Aminotran_4"/>
    <property type="match status" value="1"/>
</dbReference>
<evidence type="ECO:0000313" key="10">
    <source>
        <dbReference type="EMBL" id="PWK17645.1"/>
    </source>
</evidence>
<dbReference type="AlphaFoldDB" id="A0A316DIF1"/>
<evidence type="ECO:0000256" key="7">
    <source>
        <dbReference type="ARBA" id="ARBA00048798"/>
    </source>
</evidence>
<evidence type="ECO:0000256" key="6">
    <source>
        <dbReference type="ARBA" id="ARBA00048212"/>
    </source>
</evidence>
<dbReference type="InterPro" id="IPR001544">
    <property type="entry name" value="Aminotrans_IV"/>
</dbReference>
<comment type="similarity">
    <text evidence="4">Belongs to the class-IV pyridoxal-phosphate-dependent aminotransferase family.</text>
</comment>
<evidence type="ECO:0000313" key="11">
    <source>
        <dbReference type="Proteomes" id="UP000245667"/>
    </source>
</evidence>
<accession>A0A316DIF1</accession>
<dbReference type="InterPro" id="IPR050571">
    <property type="entry name" value="Class-IV_PLP-Dep_Aminotrnsfr"/>
</dbReference>
<evidence type="ECO:0000256" key="5">
    <source>
        <dbReference type="ARBA" id="ARBA00013053"/>
    </source>
</evidence>
<evidence type="ECO:0000256" key="2">
    <source>
        <dbReference type="ARBA" id="ARBA00004931"/>
    </source>
</evidence>
<evidence type="ECO:0000256" key="3">
    <source>
        <dbReference type="ARBA" id="ARBA00005072"/>
    </source>
</evidence>
<evidence type="ECO:0000256" key="8">
    <source>
        <dbReference type="ARBA" id="ARBA00049229"/>
    </source>
</evidence>
<dbReference type="SUPFAM" id="SSF56752">
    <property type="entry name" value="D-aminoacid aminotransferase-like PLP-dependent enzymes"/>
    <property type="match status" value="1"/>
</dbReference>
<keyword evidence="10" id="KW-0032">Aminotransferase</keyword>
<comment type="catalytic activity">
    <reaction evidence="7">
        <text>L-isoleucine + 2-oxoglutarate = (S)-3-methyl-2-oxopentanoate + L-glutamate</text>
        <dbReference type="Rhea" id="RHEA:24801"/>
        <dbReference type="ChEBI" id="CHEBI:16810"/>
        <dbReference type="ChEBI" id="CHEBI:29985"/>
        <dbReference type="ChEBI" id="CHEBI:35146"/>
        <dbReference type="ChEBI" id="CHEBI:58045"/>
        <dbReference type="EC" id="2.6.1.42"/>
    </reaction>
</comment>
<evidence type="ECO:0000256" key="4">
    <source>
        <dbReference type="ARBA" id="ARBA00009320"/>
    </source>
</evidence>
<comment type="pathway">
    <text evidence="1">Amino-acid biosynthesis; L-isoleucine biosynthesis; L-isoleucine from 2-oxobutanoate: step 4/4.</text>
</comment>
<comment type="pathway">
    <text evidence="2">Amino-acid biosynthesis; L-valine biosynthesis; L-valine from pyruvate: step 4/4.</text>
</comment>
<gene>
    <name evidence="9" type="ORF">HZY62_21755</name>
    <name evidence="10" type="ORF">LX92_04426</name>
</gene>
<keyword evidence="12" id="KW-1185">Reference proteome</keyword>
<keyword evidence="10" id="KW-0808">Transferase</keyword>
<comment type="caution">
    <text evidence="10">The sequence shown here is derived from an EMBL/GenBank/DDBJ whole genome shotgun (WGS) entry which is preliminary data.</text>
</comment>
<dbReference type="InterPro" id="IPR043132">
    <property type="entry name" value="BCAT-like_C"/>
</dbReference>
<evidence type="ECO:0000256" key="1">
    <source>
        <dbReference type="ARBA" id="ARBA00004824"/>
    </source>
</evidence>
<comment type="pathway">
    <text evidence="3">Amino-acid biosynthesis; L-leucine biosynthesis; L-leucine from 3-methyl-2-oxobutanoate: step 4/4.</text>
</comment>
<dbReference type="PANTHER" id="PTHR42743:SF11">
    <property type="entry name" value="AMINODEOXYCHORISMATE LYASE"/>
    <property type="match status" value="1"/>
</dbReference>
<dbReference type="GO" id="GO:0046394">
    <property type="term" value="P:carboxylic acid biosynthetic process"/>
    <property type="evidence" value="ECO:0007669"/>
    <property type="project" value="UniProtKB-ARBA"/>
</dbReference>
<dbReference type="RefSeq" id="WP_109655154.1">
    <property type="nucleotide sequence ID" value="NZ_JACWLN010000023.1"/>
</dbReference>
<dbReference type="CDD" id="cd00449">
    <property type="entry name" value="PLPDE_IV"/>
    <property type="match status" value="1"/>
</dbReference>
<dbReference type="OrthoDB" id="9805628at2"/>
<name>A0A316DIF1_9FLAO</name>
<dbReference type="PANTHER" id="PTHR42743">
    <property type="entry name" value="AMINO-ACID AMINOTRANSFERASE"/>
    <property type="match status" value="1"/>
</dbReference>
<reference evidence="10 11" key="1">
    <citation type="submission" date="2018-05" db="EMBL/GenBank/DDBJ databases">
        <title>Genomic Encyclopedia of Archaeal and Bacterial Type Strains, Phase II (KMG-II): from individual species to whole genera.</title>
        <authorList>
            <person name="Goeker M."/>
        </authorList>
    </citation>
    <scope>NUCLEOTIDE SEQUENCE [LARGE SCALE GENOMIC DNA]</scope>
    <source>
        <strain evidence="10 11">DSM 23514</strain>
    </source>
</reference>
<dbReference type="Gene3D" id="3.30.470.10">
    <property type="match status" value="1"/>
</dbReference>
<evidence type="ECO:0000313" key="12">
    <source>
        <dbReference type="Proteomes" id="UP000651837"/>
    </source>
</evidence>
<evidence type="ECO:0000313" key="9">
    <source>
        <dbReference type="EMBL" id="MBD1263227.1"/>
    </source>
</evidence>